<dbReference type="Proteomes" id="UP000838756">
    <property type="component" value="Unassembled WGS sequence"/>
</dbReference>
<proteinExistence type="predicted"/>
<comment type="caution">
    <text evidence="2">The sequence shown here is derived from an EMBL/GenBank/DDBJ whole genome shotgun (WGS) entry which is preliminary data.</text>
</comment>
<gene>
    <name evidence="2" type="primary">jg5500</name>
    <name evidence="2" type="ORF">PAEG_LOCUS26690</name>
</gene>
<feature type="transmembrane region" description="Helical" evidence="1">
    <location>
        <begin position="20"/>
        <end position="40"/>
    </location>
</feature>
<dbReference type="AlphaFoldDB" id="A0A8S4SHK9"/>
<evidence type="ECO:0000313" key="2">
    <source>
        <dbReference type="EMBL" id="CAH2268318.1"/>
    </source>
</evidence>
<dbReference type="EMBL" id="CAKXAJ010026429">
    <property type="protein sequence ID" value="CAH2268318.1"/>
    <property type="molecule type" value="Genomic_DNA"/>
</dbReference>
<protein>
    <submittedName>
        <fullName evidence="2">Jg5500 protein</fullName>
    </submittedName>
</protein>
<keyword evidence="3" id="KW-1185">Reference proteome</keyword>
<keyword evidence="1" id="KW-0812">Transmembrane</keyword>
<sequence length="84" mass="9131">MPGKFGNISELSLSGAGFGNGYLSTLLGIMWPSILIAVPYQSAQRGDYGQNFPLGRKAFSPVAPMDVMDVPSNRQAFCYDRVQK</sequence>
<reference evidence="2" key="1">
    <citation type="submission" date="2022-03" db="EMBL/GenBank/DDBJ databases">
        <authorList>
            <person name="Lindestad O."/>
        </authorList>
    </citation>
    <scope>NUCLEOTIDE SEQUENCE</scope>
</reference>
<keyword evidence="1" id="KW-1133">Transmembrane helix</keyword>
<name>A0A8S4SHK9_9NEOP</name>
<accession>A0A8S4SHK9</accession>
<evidence type="ECO:0000313" key="3">
    <source>
        <dbReference type="Proteomes" id="UP000838756"/>
    </source>
</evidence>
<keyword evidence="1" id="KW-0472">Membrane</keyword>
<organism evidence="2 3">
    <name type="scientific">Pararge aegeria aegeria</name>
    <dbReference type="NCBI Taxonomy" id="348720"/>
    <lineage>
        <taxon>Eukaryota</taxon>
        <taxon>Metazoa</taxon>
        <taxon>Ecdysozoa</taxon>
        <taxon>Arthropoda</taxon>
        <taxon>Hexapoda</taxon>
        <taxon>Insecta</taxon>
        <taxon>Pterygota</taxon>
        <taxon>Neoptera</taxon>
        <taxon>Endopterygota</taxon>
        <taxon>Lepidoptera</taxon>
        <taxon>Glossata</taxon>
        <taxon>Ditrysia</taxon>
        <taxon>Papilionoidea</taxon>
        <taxon>Nymphalidae</taxon>
        <taxon>Satyrinae</taxon>
        <taxon>Satyrini</taxon>
        <taxon>Parargina</taxon>
        <taxon>Pararge</taxon>
    </lineage>
</organism>
<evidence type="ECO:0000256" key="1">
    <source>
        <dbReference type="SAM" id="Phobius"/>
    </source>
</evidence>